<name>A0ABT1M2L4_9MYCO</name>
<evidence type="ECO:0000313" key="4">
    <source>
        <dbReference type="EMBL" id="MCP9272687.1"/>
    </source>
</evidence>
<sequence length="456" mass="49758">MPHTISDTVARGMCIGCGTCSVATDGAIPLVLTRRGLYSAALDGVTEQDLERASRVCPFSDDAPDEDELGAPTPEGNALPLDPRLGHHGRVLAGRHRSDDYLLGSSSGGLTSWLLDQLLRRELVDAVIHVGRADADDALFQYTITTTSSGVTAQRKSQYYPTTLRDVLDVARRDGRRYALVGVPCFIKAARQLCREDDRLRESILFFVGLVCGHMKSRFFAESLAWQVGVPPEHLAAVDFRVKNPARASSDYDFAATARGDGVVQRRTRALVGGNWGHGAFQPEACNFCDDVFAETADVVFGDAWLPQYAADWRGTNIVVTRNPVVDEILSAGAASGDIELEPLTVDEAARSQAGGLRHRRDGLAVRLADDLAAGLSVPVKRVRPDASAVDANRLALVRQRRRMSLMSLDWFASARAQHDLAVYVRPMSAAIARYRRLEVGGLLTGLLTKLRPRRR</sequence>
<proteinExistence type="predicted"/>
<feature type="region of interest" description="Disordered" evidence="1">
    <location>
        <begin position="57"/>
        <end position="84"/>
    </location>
</feature>
<dbReference type="Pfam" id="PF04432">
    <property type="entry name" value="FrhB_FdhB_C"/>
    <property type="match status" value="1"/>
</dbReference>
<dbReference type="Pfam" id="PF04422">
    <property type="entry name" value="FrhB_FdhB_N"/>
    <property type="match status" value="1"/>
</dbReference>
<evidence type="ECO:0000259" key="2">
    <source>
        <dbReference type="Pfam" id="PF04422"/>
    </source>
</evidence>
<evidence type="ECO:0000259" key="3">
    <source>
        <dbReference type="Pfam" id="PF04432"/>
    </source>
</evidence>
<dbReference type="InterPro" id="IPR007516">
    <property type="entry name" value="Co_F420_Hydgase/DH_bsu_N"/>
</dbReference>
<dbReference type="InterPro" id="IPR045220">
    <property type="entry name" value="FRHB/FDHB/HCAR-like"/>
</dbReference>
<gene>
    <name evidence="4" type="ORF">NM203_10885</name>
</gene>
<feature type="domain" description="Coenzyme F420 hydrogenase/dehydrogenase beta subunit C-terminal" evidence="3">
    <location>
        <begin position="176"/>
        <end position="345"/>
    </location>
</feature>
<evidence type="ECO:0000313" key="5">
    <source>
        <dbReference type="Proteomes" id="UP001651690"/>
    </source>
</evidence>
<dbReference type="InterPro" id="IPR007525">
    <property type="entry name" value="FrhB_FdhB_C"/>
</dbReference>
<evidence type="ECO:0000256" key="1">
    <source>
        <dbReference type="SAM" id="MobiDB-lite"/>
    </source>
</evidence>
<organism evidence="4 5">
    <name type="scientific">Mycolicibacterium arenosum</name>
    <dbReference type="NCBI Taxonomy" id="2952157"/>
    <lineage>
        <taxon>Bacteria</taxon>
        <taxon>Bacillati</taxon>
        <taxon>Actinomycetota</taxon>
        <taxon>Actinomycetes</taxon>
        <taxon>Mycobacteriales</taxon>
        <taxon>Mycobacteriaceae</taxon>
        <taxon>Mycolicibacterium</taxon>
    </lineage>
</organism>
<dbReference type="Proteomes" id="UP001651690">
    <property type="component" value="Unassembled WGS sequence"/>
</dbReference>
<dbReference type="EMBL" id="JANDBD010000004">
    <property type="protein sequence ID" value="MCP9272687.1"/>
    <property type="molecule type" value="Genomic_DNA"/>
</dbReference>
<keyword evidence="5" id="KW-1185">Reference proteome</keyword>
<dbReference type="PANTHER" id="PTHR31332">
    <property type="entry name" value="7-HYDROXYMETHYL CHLOROPHYLL A REDUCTASE, CHLOROPLASTIC"/>
    <property type="match status" value="1"/>
</dbReference>
<feature type="domain" description="Coenzyme F420 hydrogenase/dehydrogenase beta subunit N-terminal" evidence="2">
    <location>
        <begin position="92"/>
        <end position="168"/>
    </location>
</feature>
<dbReference type="RefSeq" id="WP_255059906.1">
    <property type="nucleotide sequence ID" value="NZ_JANDBD010000004.1"/>
</dbReference>
<accession>A0ABT1M2L4</accession>
<reference evidence="4 5" key="1">
    <citation type="submission" date="2022-06" db="EMBL/GenBank/DDBJ databases">
        <title>Mycolicibacterium sp. CAU 1645 isolated from seawater.</title>
        <authorList>
            <person name="Kim W."/>
        </authorList>
    </citation>
    <scope>NUCLEOTIDE SEQUENCE [LARGE SCALE GENOMIC DNA]</scope>
    <source>
        <strain evidence="4 5">CAU 1645</strain>
    </source>
</reference>
<protein>
    <submittedName>
        <fullName evidence="4">Coenzyme F420 hydrogenase/dehydrogenase, beta subunit C-terminal domain</fullName>
    </submittedName>
</protein>
<dbReference type="PANTHER" id="PTHR31332:SF0">
    <property type="entry name" value="7-HYDROXYMETHYL CHLOROPHYLL A REDUCTASE, CHLOROPLASTIC"/>
    <property type="match status" value="1"/>
</dbReference>
<comment type="caution">
    <text evidence="4">The sequence shown here is derived from an EMBL/GenBank/DDBJ whole genome shotgun (WGS) entry which is preliminary data.</text>
</comment>